<feature type="transmembrane region" description="Helical" evidence="5">
    <location>
        <begin position="179"/>
        <end position="199"/>
    </location>
</feature>
<evidence type="ECO:0000313" key="6">
    <source>
        <dbReference type="EMBL" id="MFC4769929.1"/>
    </source>
</evidence>
<feature type="transmembrane region" description="Helical" evidence="5">
    <location>
        <begin position="33"/>
        <end position="58"/>
    </location>
</feature>
<dbReference type="PANTHER" id="PTHR35529:SF2">
    <property type="entry name" value="SPORULATION PROTEIN YTAF-RELATED"/>
    <property type="match status" value="1"/>
</dbReference>
<gene>
    <name evidence="6" type="primary">ytaF</name>
    <name evidence="6" type="ORF">ACFO8Q_21830</name>
</gene>
<reference evidence="7" key="1">
    <citation type="journal article" date="2019" name="Int. J. Syst. Evol. Microbiol.">
        <title>The Global Catalogue of Microorganisms (GCM) 10K type strain sequencing project: providing services to taxonomists for standard genome sequencing and annotation.</title>
        <authorList>
            <consortium name="The Broad Institute Genomics Platform"/>
            <consortium name="The Broad Institute Genome Sequencing Center for Infectious Disease"/>
            <person name="Wu L."/>
            <person name="Ma J."/>
        </authorList>
    </citation>
    <scope>NUCLEOTIDE SEQUENCE [LARGE SCALE GENOMIC DNA]</scope>
    <source>
        <strain evidence="7">WYCCWR 12678</strain>
    </source>
</reference>
<dbReference type="PANTHER" id="PTHR35529">
    <property type="entry name" value="MANGANESE EFFLUX PUMP MNTP-RELATED"/>
    <property type="match status" value="1"/>
</dbReference>
<feature type="transmembrane region" description="Helical" evidence="5">
    <location>
        <begin position="6"/>
        <end position="26"/>
    </location>
</feature>
<keyword evidence="4 5" id="KW-0472">Membrane</keyword>
<evidence type="ECO:0000256" key="4">
    <source>
        <dbReference type="ARBA" id="ARBA00023136"/>
    </source>
</evidence>
<dbReference type="Proteomes" id="UP001596002">
    <property type="component" value="Unassembled WGS sequence"/>
</dbReference>
<comment type="caution">
    <text evidence="6">The sequence shown here is derived from an EMBL/GenBank/DDBJ whole genome shotgun (WGS) entry which is preliminary data.</text>
</comment>
<evidence type="ECO:0000256" key="2">
    <source>
        <dbReference type="ARBA" id="ARBA00022692"/>
    </source>
</evidence>
<keyword evidence="1" id="KW-1003">Cell membrane</keyword>
<dbReference type="Pfam" id="PF02659">
    <property type="entry name" value="Mntp"/>
    <property type="match status" value="1"/>
</dbReference>
<protein>
    <submittedName>
        <fullName evidence="6">Sporulation membrane protein YtaF</fullName>
    </submittedName>
</protein>
<sequence length="229" mass="24504">MELISLFILAFAVSLDGFGVGITYGLRGIRFPWWSLLVVTLLCASAILVSMGLGGFIVQFMSPAGAKVTGACILILIGSWAIYHLLVRKNEDEEDRNSHRAPVGTDGLGREISREPRVFYVELKKLGLVIQILKTPSVADMDRSGSISTGEALLLGVALSMDAFGAGVGASMIGYPAVVTAVTISLMSLLFIGMGLKVGHKYAEIPFVRRIAFLPGLILILIGLTKMFS</sequence>
<dbReference type="EMBL" id="JBHSHC010000152">
    <property type="protein sequence ID" value="MFC4769929.1"/>
    <property type="molecule type" value="Genomic_DNA"/>
</dbReference>
<dbReference type="InterPro" id="IPR014205">
    <property type="entry name" value="Spore_YtaF"/>
</dbReference>
<feature type="transmembrane region" description="Helical" evidence="5">
    <location>
        <begin position="152"/>
        <end position="173"/>
    </location>
</feature>
<keyword evidence="3 5" id="KW-1133">Transmembrane helix</keyword>
<keyword evidence="2 5" id="KW-0812">Transmembrane</keyword>
<feature type="transmembrane region" description="Helical" evidence="5">
    <location>
        <begin position="64"/>
        <end position="86"/>
    </location>
</feature>
<dbReference type="NCBIfam" id="TIGR02840">
    <property type="entry name" value="spore_YtaF"/>
    <property type="match status" value="1"/>
</dbReference>
<name>A0ABV9Q7Y6_9BACL</name>
<dbReference type="RefSeq" id="WP_380029018.1">
    <property type="nucleotide sequence ID" value="NZ_JBHSHC010000152.1"/>
</dbReference>
<accession>A0ABV9Q7Y6</accession>
<dbReference type="InterPro" id="IPR003810">
    <property type="entry name" value="Mntp/YtaF"/>
</dbReference>
<evidence type="ECO:0000256" key="3">
    <source>
        <dbReference type="ARBA" id="ARBA00022989"/>
    </source>
</evidence>
<organism evidence="6 7">
    <name type="scientific">Effusibacillus consociatus</name>
    <dbReference type="NCBI Taxonomy" id="1117041"/>
    <lineage>
        <taxon>Bacteria</taxon>
        <taxon>Bacillati</taxon>
        <taxon>Bacillota</taxon>
        <taxon>Bacilli</taxon>
        <taxon>Bacillales</taxon>
        <taxon>Alicyclobacillaceae</taxon>
        <taxon>Effusibacillus</taxon>
    </lineage>
</organism>
<feature type="transmembrane region" description="Helical" evidence="5">
    <location>
        <begin position="211"/>
        <end position="228"/>
    </location>
</feature>
<keyword evidence="7" id="KW-1185">Reference proteome</keyword>
<evidence type="ECO:0000256" key="1">
    <source>
        <dbReference type="ARBA" id="ARBA00022475"/>
    </source>
</evidence>
<evidence type="ECO:0000313" key="7">
    <source>
        <dbReference type="Proteomes" id="UP001596002"/>
    </source>
</evidence>
<proteinExistence type="predicted"/>
<evidence type="ECO:0000256" key="5">
    <source>
        <dbReference type="SAM" id="Phobius"/>
    </source>
</evidence>